<dbReference type="AlphaFoldDB" id="A0A382PH85"/>
<organism evidence="2">
    <name type="scientific">marine metagenome</name>
    <dbReference type="NCBI Taxonomy" id="408172"/>
    <lineage>
        <taxon>unclassified sequences</taxon>
        <taxon>metagenomes</taxon>
        <taxon>ecological metagenomes</taxon>
    </lineage>
</organism>
<keyword evidence="1" id="KW-1133">Transmembrane helix</keyword>
<feature type="transmembrane region" description="Helical" evidence="1">
    <location>
        <begin position="7"/>
        <end position="25"/>
    </location>
</feature>
<feature type="transmembrane region" description="Helical" evidence="1">
    <location>
        <begin position="55"/>
        <end position="74"/>
    </location>
</feature>
<accession>A0A382PH85</accession>
<gene>
    <name evidence="2" type="ORF">METZ01_LOCUS325004</name>
</gene>
<keyword evidence="1" id="KW-0472">Membrane</keyword>
<proteinExistence type="predicted"/>
<evidence type="ECO:0000256" key="1">
    <source>
        <dbReference type="SAM" id="Phobius"/>
    </source>
</evidence>
<dbReference type="EMBL" id="UINC01107055">
    <property type="protein sequence ID" value="SVC72150.1"/>
    <property type="molecule type" value="Genomic_DNA"/>
</dbReference>
<keyword evidence="1" id="KW-0812">Transmembrane</keyword>
<reference evidence="2" key="1">
    <citation type="submission" date="2018-05" db="EMBL/GenBank/DDBJ databases">
        <authorList>
            <person name="Lanie J.A."/>
            <person name="Ng W.-L."/>
            <person name="Kazmierczak K.M."/>
            <person name="Andrzejewski T.M."/>
            <person name="Davidsen T.M."/>
            <person name="Wayne K.J."/>
            <person name="Tettelin H."/>
            <person name="Glass J.I."/>
            <person name="Rusch D."/>
            <person name="Podicherti R."/>
            <person name="Tsui H.-C.T."/>
            <person name="Winkler M.E."/>
        </authorList>
    </citation>
    <scope>NUCLEOTIDE SEQUENCE</scope>
</reference>
<evidence type="ECO:0000313" key="2">
    <source>
        <dbReference type="EMBL" id="SVC72150.1"/>
    </source>
</evidence>
<name>A0A382PH85_9ZZZZ</name>
<sequence>MNDKQKIFVMVGFGSLVVLLITLFATTEFSLENPFISMMGMNTDTILSGKRHTNWFGMIAVFNIAVSSVGFFLFKDK</sequence>
<protein>
    <submittedName>
        <fullName evidence="2">Uncharacterized protein</fullName>
    </submittedName>
</protein>